<evidence type="ECO:0000313" key="2">
    <source>
        <dbReference type="Proteomes" id="UP001732700"/>
    </source>
</evidence>
<keyword evidence="2" id="KW-1185">Reference proteome</keyword>
<reference evidence="1" key="1">
    <citation type="submission" date="2021-05" db="EMBL/GenBank/DDBJ databases">
        <authorList>
            <person name="Scholz U."/>
            <person name="Mascher M."/>
            <person name="Fiebig A."/>
        </authorList>
    </citation>
    <scope>NUCLEOTIDE SEQUENCE [LARGE SCALE GENOMIC DNA]</scope>
</reference>
<evidence type="ECO:0000313" key="1">
    <source>
        <dbReference type="EnsemblPlants" id="AVESA.00010b.r2.1AG0021190.1.CDS"/>
    </source>
</evidence>
<organism evidence="1 2">
    <name type="scientific">Avena sativa</name>
    <name type="common">Oat</name>
    <dbReference type="NCBI Taxonomy" id="4498"/>
    <lineage>
        <taxon>Eukaryota</taxon>
        <taxon>Viridiplantae</taxon>
        <taxon>Streptophyta</taxon>
        <taxon>Embryophyta</taxon>
        <taxon>Tracheophyta</taxon>
        <taxon>Spermatophyta</taxon>
        <taxon>Magnoliopsida</taxon>
        <taxon>Liliopsida</taxon>
        <taxon>Poales</taxon>
        <taxon>Poaceae</taxon>
        <taxon>BOP clade</taxon>
        <taxon>Pooideae</taxon>
        <taxon>Poodae</taxon>
        <taxon>Poeae</taxon>
        <taxon>Poeae Chloroplast Group 1 (Aveneae type)</taxon>
        <taxon>Aveninae</taxon>
        <taxon>Avena</taxon>
    </lineage>
</organism>
<dbReference type="EnsemblPlants" id="AVESA.00010b.r2.1AG0021190.1">
    <property type="protein sequence ID" value="AVESA.00010b.r2.1AG0021190.1.CDS"/>
    <property type="gene ID" value="AVESA.00010b.r2.1AG0021190"/>
</dbReference>
<name>A0ACD5TAR5_AVESA</name>
<protein>
    <submittedName>
        <fullName evidence="1">Uncharacterized protein</fullName>
    </submittedName>
</protein>
<accession>A0ACD5TAR5</accession>
<proteinExistence type="predicted"/>
<dbReference type="Proteomes" id="UP001732700">
    <property type="component" value="Chromosome 1A"/>
</dbReference>
<reference evidence="1" key="2">
    <citation type="submission" date="2025-09" db="UniProtKB">
        <authorList>
            <consortium name="EnsemblPlants"/>
        </authorList>
    </citation>
    <scope>IDENTIFICATION</scope>
</reference>
<sequence length="241" mass="25494">MASPQCCANPPTLNPACGQGKVVDSFGGIPAYVAGTVDSKAAVILISDVFGFEAPKLRKIADKVASSGYFVVVPDFFNGDPHAPGNTGKPFAEWIKEHAPEKGFEKAKPVISALKEQGVSSVGAAGYCWGAKVVADLAKANEIQAAVMSHPSFVTVDDIKEVKSPIAILGAETDMMSPPELVKQFEEVLSSSNTGIAHFVKIFPGVSHGWTVRYDSEDAAAVKCAEEALADMTGWFDKNFK</sequence>